<sequence length="1403" mass="160309">MPGKKIKPSDRVSNIAKRSSSSSSMLSLTPSQLNTAIMEMLSMRQAATRCDAVCRGNPITDAGKRKQMIKMLSVVMIPVLVITGMTANTFAIAIDNYISSANIRELLFFSIELGALLRTIQFERDMSALYVSNIKPETKDFLLQRYPDTDLAIQNLSKWPRGDDIVMEMETRERFLSYLNKHRYQLDVYNQSVETELDFYSNSIMVLLKWLYDAISESSTGSVWKDVVAYQEIIVSSELFGRERALGVSFYATGGFETREKYLLFMENQDRANVTFESARFYSKIAFDIYNIELAKNTEVIVPIEDYRNRIKSNNYTSTQASIHEAERWFDNMTIYQGVLTRTQNALALTIDESLAKASEEELQSVITICIVFGVILIVCPLIVFAVYSLTSEIQKYSISIANRTKALNKEKKRTDILLYQMLPMSVAESLKRSEELDAEQYGDSTIFFSDIVGFTSISAQSSPLQVVEMLNGLYISFDARIEVYDVYKVETIGDAYMVVSGSIKKNGRRHASEIATMALDLLDNIKKLEIPHLPGSKFKLRIGLHSGPVLAGVVGTKMPRYCLFGETVSIASKMESQGRGNKIQISLTTRDLLNAFGGFVMEERRDDKMKKQKSVILSFFTENACLKRKCLLQNTEKSGDKIRFEVIVFNKFNEFHDSNMLTHKQSHITHGVAVTVSFLLKYPKQIQKVIDNQMMIKPRRLTMRTLFEQFCKKNALKKNQTITSPEIFPFWAFYRMLFWCEPTHSNEDHCTHRHISITNKYLHRGSIRPLLFVDTNEPAISIMLLKTVYRICIKGLPMCCLIVKVFGRDAGKRKQMIKMLSVVMIPVLVITGMTANTFAIAIDNYISSANVRELLFFSIELGALLRTIQFERDMSALYVSNIKPETKDFLLQRYPDTDLAIQNLSKWPRGDDIVMEMETRERFLSYLNKHRYQLDVYNQSVETELDFYSNSIMVLLKWLYDAISESSTGSVWKDVVAYQEIIVSSELFGRERALGVSFYATGGFETREKYLLFMENQDRANVTFESARFYSKIAFDIYNIELAKNTEVIVPIEDYRNRIKSNNYTSTQASIVEAERWFDNMTIYQGVLTRTQNELAMTIDESLAKASEKELQSVITICIVFGVILIVCPLIVFAVYSLTSEIQKYSISIANRTKALNKEKKRTDILLYQMLPKSVAERLKRSEEVDAEQYGDSTIFFSDIVGFTSISAQSSPLQVVDMLNGLYLSFDARIEIYDVYKVETIGDAYMVVSGVPRRNGRRHASEIGTMALDLIDNIRRLEIPHLPGTKFKLRVGLHSGPVLAGVVGTKMPRYCLFGETVSIASKMESQGRAQVKISLNLELPLFEELPLYKDETLVIRNVHSMYSEERKASEECHPSFRLYRIHYRHKSTNLIMKSNNKGKAVR</sequence>
<dbReference type="InterPro" id="IPR013587">
    <property type="entry name" value="Nitrate/nitrite_sensing"/>
</dbReference>
<feature type="domain" description="Guanylate cyclase" evidence="12">
    <location>
        <begin position="1195"/>
        <end position="1325"/>
    </location>
</feature>
<dbReference type="EC" id="4.6.1.2" evidence="2"/>
<dbReference type="SUPFAM" id="SSF55073">
    <property type="entry name" value="Nucleotide cyclase"/>
    <property type="match status" value="2"/>
</dbReference>
<dbReference type="Pfam" id="PF07701">
    <property type="entry name" value="HNOBA"/>
    <property type="match status" value="2"/>
</dbReference>
<feature type="non-terminal residue" evidence="13">
    <location>
        <position position="1"/>
    </location>
</feature>
<dbReference type="GO" id="GO:0007168">
    <property type="term" value="P:receptor guanylyl cyclase signaling pathway"/>
    <property type="evidence" value="ECO:0007669"/>
    <property type="project" value="TreeGrafter"/>
</dbReference>
<feature type="transmembrane region" description="Helical" evidence="11">
    <location>
        <begin position="820"/>
        <end position="843"/>
    </location>
</feature>
<dbReference type="Pfam" id="PF08376">
    <property type="entry name" value="NIT"/>
    <property type="match status" value="2"/>
</dbReference>
<keyword evidence="7 11" id="KW-0472">Membrane</keyword>
<dbReference type="EMBL" id="UYJE01004597">
    <property type="protein sequence ID" value="VDI29518.1"/>
    <property type="molecule type" value="Genomic_DNA"/>
</dbReference>
<evidence type="ECO:0000256" key="6">
    <source>
        <dbReference type="ARBA" id="ARBA00022989"/>
    </source>
</evidence>
<evidence type="ECO:0000256" key="5">
    <source>
        <dbReference type="ARBA" id="ARBA00022741"/>
    </source>
</evidence>
<evidence type="ECO:0000256" key="11">
    <source>
        <dbReference type="SAM" id="Phobius"/>
    </source>
</evidence>
<dbReference type="InterPro" id="IPR050401">
    <property type="entry name" value="Cyclic_nucleotide_synthase"/>
</dbReference>
<feature type="transmembrane region" description="Helical" evidence="11">
    <location>
        <begin position="74"/>
        <end position="94"/>
    </location>
</feature>
<feature type="region of interest" description="Disordered" evidence="10">
    <location>
        <begin position="1"/>
        <end position="27"/>
    </location>
</feature>
<evidence type="ECO:0000313" key="13">
    <source>
        <dbReference type="EMBL" id="VDI29518.1"/>
    </source>
</evidence>
<dbReference type="Pfam" id="PF00211">
    <property type="entry name" value="Guanylate_cyc"/>
    <property type="match status" value="2"/>
</dbReference>
<feature type="transmembrane region" description="Helical" evidence="11">
    <location>
        <begin position="366"/>
        <end position="390"/>
    </location>
</feature>
<comment type="caution">
    <text evidence="13">The sequence shown here is derived from an EMBL/GenBank/DDBJ whole genome shotgun (WGS) entry which is preliminary data.</text>
</comment>
<evidence type="ECO:0000256" key="3">
    <source>
        <dbReference type="ARBA" id="ARBA00022692"/>
    </source>
</evidence>
<dbReference type="FunFam" id="3.30.70.1230:FF:000030">
    <property type="entry name" value="Si:ch211-215j19.12"/>
    <property type="match status" value="2"/>
</dbReference>
<organism evidence="13 14">
    <name type="scientific">Mytilus galloprovincialis</name>
    <name type="common">Mediterranean mussel</name>
    <dbReference type="NCBI Taxonomy" id="29158"/>
    <lineage>
        <taxon>Eukaryota</taxon>
        <taxon>Metazoa</taxon>
        <taxon>Spiralia</taxon>
        <taxon>Lophotrochozoa</taxon>
        <taxon>Mollusca</taxon>
        <taxon>Bivalvia</taxon>
        <taxon>Autobranchia</taxon>
        <taxon>Pteriomorphia</taxon>
        <taxon>Mytilida</taxon>
        <taxon>Mytiloidea</taxon>
        <taxon>Mytilidae</taxon>
        <taxon>Mytilinae</taxon>
        <taxon>Mytilus</taxon>
    </lineage>
</organism>
<keyword evidence="14" id="KW-1185">Reference proteome</keyword>
<feature type="domain" description="Guanylate cyclase" evidence="12">
    <location>
        <begin position="446"/>
        <end position="576"/>
    </location>
</feature>
<evidence type="ECO:0000259" key="12">
    <source>
        <dbReference type="PROSITE" id="PS50125"/>
    </source>
</evidence>
<keyword evidence="8" id="KW-0456">Lyase</keyword>
<evidence type="ECO:0000256" key="10">
    <source>
        <dbReference type="SAM" id="MobiDB-lite"/>
    </source>
</evidence>
<evidence type="ECO:0000256" key="7">
    <source>
        <dbReference type="ARBA" id="ARBA00023136"/>
    </source>
</evidence>
<dbReference type="OrthoDB" id="1890790at2759"/>
<dbReference type="GO" id="GO:0035556">
    <property type="term" value="P:intracellular signal transduction"/>
    <property type="evidence" value="ECO:0007669"/>
    <property type="project" value="InterPro"/>
</dbReference>
<dbReference type="GO" id="GO:0004383">
    <property type="term" value="F:guanylate cyclase activity"/>
    <property type="evidence" value="ECO:0007669"/>
    <property type="project" value="UniProtKB-EC"/>
</dbReference>
<evidence type="ECO:0000256" key="9">
    <source>
        <dbReference type="ARBA" id="ARBA00023293"/>
    </source>
</evidence>
<keyword evidence="5" id="KW-0547">Nucleotide-binding</keyword>
<name>A0A8B6E6P6_MYTGA</name>
<keyword evidence="4" id="KW-0732">Signal</keyword>
<evidence type="ECO:0000256" key="4">
    <source>
        <dbReference type="ARBA" id="ARBA00022729"/>
    </source>
</evidence>
<evidence type="ECO:0000256" key="8">
    <source>
        <dbReference type="ARBA" id="ARBA00023239"/>
    </source>
</evidence>
<dbReference type="InterPro" id="IPR001054">
    <property type="entry name" value="A/G_cyclase"/>
</dbReference>
<dbReference type="SMART" id="SM00044">
    <property type="entry name" value="CYCc"/>
    <property type="match status" value="2"/>
</dbReference>
<feature type="transmembrane region" description="Helical" evidence="11">
    <location>
        <begin position="1115"/>
        <end position="1139"/>
    </location>
</feature>
<accession>A0A8B6E6P6</accession>
<gene>
    <name evidence="13" type="ORF">MGAL_10B034329</name>
</gene>
<keyword evidence="9" id="KW-0141">cGMP biosynthesis</keyword>
<dbReference type="Proteomes" id="UP000596742">
    <property type="component" value="Unassembled WGS sequence"/>
</dbReference>
<dbReference type="GO" id="GO:0000166">
    <property type="term" value="F:nucleotide binding"/>
    <property type="evidence" value="ECO:0007669"/>
    <property type="project" value="UniProtKB-KW"/>
</dbReference>
<dbReference type="GO" id="GO:0001653">
    <property type="term" value="F:peptide receptor activity"/>
    <property type="evidence" value="ECO:0007669"/>
    <property type="project" value="TreeGrafter"/>
</dbReference>
<dbReference type="InterPro" id="IPR011645">
    <property type="entry name" value="HNOB_dom_associated"/>
</dbReference>
<dbReference type="PANTHER" id="PTHR11920:SF501">
    <property type="entry name" value="GUANYLATE CYCLASE 32E"/>
    <property type="match status" value="1"/>
</dbReference>
<keyword evidence="3 11" id="KW-0812">Transmembrane</keyword>
<dbReference type="GO" id="GO:0005886">
    <property type="term" value="C:plasma membrane"/>
    <property type="evidence" value="ECO:0007669"/>
    <property type="project" value="TreeGrafter"/>
</dbReference>
<dbReference type="Gene3D" id="6.10.250.780">
    <property type="match status" value="2"/>
</dbReference>
<proteinExistence type="predicted"/>
<dbReference type="PANTHER" id="PTHR11920">
    <property type="entry name" value="GUANYLYL CYCLASE"/>
    <property type="match status" value="1"/>
</dbReference>
<comment type="subcellular location">
    <subcellularLocation>
        <location evidence="1">Membrane</location>
        <topology evidence="1">Single-pass type I membrane protein</topology>
    </subcellularLocation>
</comment>
<evidence type="ECO:0000256" key="1">
    <source>
        <dbReference type="ARBA" id="ARBA00004479"/>
    </source>
</evidence>
<reference evidence="13" key="1">
    <citation type="submission" date="2018-11" db="EMBL/GenBank/DDBJ databases">
        <authorList>
            <person name="Alioto T."/>
            <person name="Alioto T."/>
        </authorList>
    </citation>
    <scope>NUCLEOTIDE SEQUENCE</scope>
</reference>
<keyword evidence="6 11" id="KW-1133">Transmembrane helix</keyword>
<protein>
    <recommendedName>
        <fullName evidence="2">guanylate cyclase</fullName>
        <ecNumber evidence="2">4.6.1.2</ecNumber>
    </recommendedName>
</protein>
<dbReference type="PROSITE" id="PS50125">
    <property type="entry name" value="GUANYLATE_CYCLASE_2"/>
    <property type="match status" value="2"/>
</dbReference>
<dbReference type="GO" id="GO:0004016">
    <property type="term" value="F:adenylate cyclase activity"/>
    <property type="evidence" value="ECO:0007669"/>
    <property type="project" value="TreeGrafter"/>
</dbReference>
<evidence type="ECO:0000313" key="14">
    <source>
        <dbReference type="Proteomes" id="UP000596742"/>
    </source>
</evidence>
<dbReference type="CDD" id="cd07302">
    <property type="entry name" value="CHD"/>
    <property type="match status" value="2"/>
</dbReference>
<dbReference type="InterPro" id="IPR029787">
    <property type="entry name" value="Nucleotide_cyclase"/>
</dbReference>
<dbReference type="Gene3D" id="3.30.70.1230">
    <property type="entry name" value="Nucleotide cyclase"/>
    <property type="match status" value="2"/>
</dbReference>
<evidence type="ECO:0000256" key="2">
    <source>
        <dbReference type="ARBA" id="ARBA00012202"/>
    </source>
</evidence>